<dbReference type="GO" id="GO:0003677">
    <property type="term" value="F:DNA binding"/>
    <property type="evidence" value="ECO:0007669"/>
    <property type="project" value="InterPro"/>
</dbReference>
<evidence type="ECO:0000256" key="2">
    <source>
        <dbReference type="ARBA" id="ARBA00023015"/>
    </source>
</evidence>
<dbReference type="InterPro" id="IPR036388">
    <property type="entry name" value="WH-like_DNA-bd_sf"/>
</dbReference>
<dbReference type="RefSeq" id="WP_171608485.1">
    <property type="nucleotide sequence ID" value="NZ_WHPF01000009.1"/>
</dbReference>
<keyword evidence="8" id="KW-1185">Reference proteome</keyword>
<feature type="domain" description="RNA polymerase sigma factor 70 region 4 type 2" evidence="6">
    <location>
        <begin position="110"/>
        <end position="160"/>
    </location>
</feature>
<gene>
    <name evidence="7" type="ORF">GD597_13820</name>
</gene>
<keyword evidence="3" id="KW-0731">Sigma factor</keyword>
<evidence type="ECO:0000256" key="4">
    <source>
        <dbReference type="ARBA" id="ARBA00023163"/>
    </source>
</evidence>
<comment type="similarity">
    <text evidence="1">Belongs to the sigma-70 factor family. ECF subfamily.</text>
</comment>
<dbReference type="CDD" id="cd06171">
    <property type="entry name" value="Sigma70_r4"/>
    <property type="match status" value="1"/>
</dbReference>
<evidence type="ECO:0000259" key="6">
    <source>
        <dbReference type="Pfam" id="PF08281"/>
    </source>
</evidence>
<keyword evidence="2" id="KW-0805">Transcription regulation</keyword>
<dbReference type="Pfam" id="PF04542">
    <property type="entry name" value="Sigma70_r2"/>
    <property type="match status" value="1"/>
</dbReference>
<proteinExistence type="inferred from homology"/>
<dbReference type="InterPro" id="IPR013325">
    <property type="entry name" value="RNA_pol_sigma_r2"/>
</dbReference>
<dbReference type="Pfam" id="PF08281">
    <property type="entry name" value="Sigma70_r4_2"/>
    <property type="match status" value="1"/>
</dbReference>
<accession>A0A8J8FF37</accession>
<protein>
    <submittedName>
        <fullName evidence="7">Sigma-70 family RNA polymerase sigma factor</fullName>
    </submittedName>
</protein>
<keyword evidence="4" id="KW-0804">Transcription</keyword>
<dbReference type="InterPro" id="IPR013324">
    <property type="entry name" value="RNA_pol_sigma_r3/r4-like"/>
</dbReference>
<dbReference type="InterPro" id="IPR014284">
    <property type="entry name" value="RNA_pol_sigma-70_dom"/>
</dbReference>
<dbReference type="SUPFAM" id="SSF88659">
    <property type="entry name" value="Sigma3 and sigma4 domains of RNA polymerase sigma factors"/>
    <property type="match status" value="1"/>
</dbReference>
<dbReference type="Gene3D" id="1.10.1740.10">
    <property type="match status" value="1"/>
</dbReference>
<dbReference type="NCBIfam" id="TIGR02937">
    <property type="entry name" value="sigma70-ECF"/>
    <property type="match status" value="1"/>
</dbReference>
<dbReference type="InterPro" id="IPR039425">
    <property type="entry name" value="RNA_pol_sigma-70-like"/>
</dbReference>
<dbReference type="InterPro" id="IPR007627">
    <property type="entry name" value="RNA_pol_sigma70_r2"/>
</dbReference>
<dbReference type="AlphaFoldDB" id="A0A8J8FF37"/>
<feature type="domain" description="RNA polymerase sigma-70 region 2" evidence="5">
    <location>
        <begin position="13"/>
        <end position="79"/>
    </location>
</feature>
<dbReference type="Gene3D" id="1.10.10.10">
    <property type="entry name" value="Winged helix-like DNA-binding domain superfamily/Winged helix DNA-binding domain"/>
    <property type="match status" value="1"/>
</dbReference>
<evidence type="ECO:0000313" key="8">
    <source>
        <dbReference type="Proteomes" id="UP000598971"/>
    </source>
</evidence>
<dbReference type="PANTHER" id="PTHR43133">
    <property type="entry name" value="RNA POLYMERASE ECF-TYPE SIGMA FACTO"/>
    <property type="match status" value="1"/>
</dbReference>
<evidence type="ECO:0000256" key="1">
    <source>
        <dbReference type="ARBA" id="ARBA00010641"/>
    </source>
</evidence>
<dbReference type="SUPFAM" id="SSF88946">
    <property type="entry name" value="Sigma2 domain of RNA polymerase sigma factors"/>
    <property type="match status" value="1"/>
</dbReference>
<dbReference type="GO" id="GO:0016987">
    <property type="term" value="F:sigma factor activity"/>
    <property type="evidence" value="ECO:0007669"/>
    <property type="project" value="UniProtKB-KW"/>
</dbReference>
<sequence length="172" mass="19853">MNTLADKDKFLRLIEANKGIIFKICNAYCHNKSDREDVAQEIIYHLWKSGNSFNPDYQFSTWMYRIALNVAISFYRNGRQTIAAAPFTGQVFELEDSNTSPDETEEHIALLHKCINELKELDRALMLLYLEAKSYQEIGEILGISTTNVATKINRIKTKIKQSFQHNKSITK</sequence>
<dbReference type="Proteomes" id="UP000598971">
    <property type="component" value="Unassembled WGS sequence"/>
</dbReference>
<evidence type="ECO:0000259" key="5">
    <source>
        <dbReference type="Pfam" id="PF04542"/>
    </source>
</evidence>
<comment type="caution">
    <text evidence="7">The sequence shown here is derived from an EMBL/GenBank/DDBJ whole genome shotgun (WGS) entry which is preliminary data.</text>
</comment>
<dbReference type="InterPro" id="IPR013249">
    <property type="entry name" value="RNA_pol_sigma70_r4_t2"/>
</dbReference>
<name>A0A8J8FF37_9BACT</name>
<reference evidence="7" key="1">
    <citation type="submission" date="2019-10" db="EMBL/GenBank/DDBJ databases">
        <title>Draft genome sequence of Panacibacter sp. KCS-6.</title>
        <authorList>
            <person name="Yim K.J."/>
        </authorList>
    </citation>
    <scope>NUCLEOTIDE SEQUENCE</scope>
    <source>
        <strain evidence="7">KCS-6</strain>
    </source>
</reference>
<organism evidence="7 8">
    <name type="scientific">Limnovirga soli</name>
    <dbReference type="NCBI Taxonomy" id="2656915"/>
    <lineage>
        <taxon>Bacteria</taxon>
        <taxon>Pseudomonadati</taxon>
        <taxon>Bacteroidota</taxon>
        <taxon>Chitinophagia</taxon>
        <taxon>Chitinophagales</taxon>
        <taxon>Chitinophagaceae</taxon>
        <taxon>Limnovirga</taxon>
    </lineage>
</organism>
<dbReference type="GO" id="GO:0006352">
    <property type="term" value="P:DNA-templated transcription initiation"/>
    <property type="evidence" value="ECO:0007669"/>
    <property type="project" value="InterPro"/>
</dbReference>
<evidence type="ECO:0000256" key="3">
    <source>
        <dbReference type="ARBA" id="ARBA00023082"/>
    </source>
</evidence>
<dbReference type="EMBL" id="WHPF01000009">
    <property type="protein sequence ID" value="NNV56545.1"/>
    <property type="molecule type" value="Genomic_DNA"/>
</dbReference>
<dbReference type="PANTHER" id="PTHR43133:SF45">
    <property type="entry name" value="RNA POLYMERASE ECF-TYPE SIGMA FACTOR"/>
    <property type="match status" value="1"/>
</dbReference>
<evidence type="ECO:0000313" key="7">
    <source>
        <dbReference type="EMBL" id="NNV56545.1"/>
    </source>
</evidence>